<organism evidence="11 14">
    <name type="scientific">Didymodactylos carnosus</name>
    <dbReference type="NCBI Taxonomy" id="1234261"/>
    <lineage>
        <taxon>Eukaryota</taxon>
        <taxon>Metazoa</taxon>
        <taxon>Spiralia</taxon>
        <taxon>Gnathifera</taxon>
        <taxon>Rotifera</taxon>
        <taxon>Eurotatoria</taxon>
        <taxon>Bdelloidea</taxon>
        <taxon>Philodinida</taxon>
        <taxon>Philodinidae</taxon>
        <taxon>Didymodactylos</taxon>
    </lineage>
</organism>
<dbReference type="PROSITE" id="PS51144">
    <property type="entry name" value="ALPHA_CA_2"/>
    <property type="match status" value="1"/>
</dbReference>
<dbReference type="AlphaFoldDB" id="A0A815QX31"/>
<accession>A0A815QX31</accession>
<keyword evidence="4 8" id="KW-0479">Metal-binding</keyword>
<comment type="catalytic activity">
    <reaction evidence="7 8">
        <text>hydrogencarbonate + H(+) = CO2 + H2O</text>
        <dbReference type="Rhea" id="RHEA:10748"/>
        <dbReference type="ChEBI" id="CHEBI:15377"/>
        <dbReference type="ChEBI" id="CHEBI:15378"/>
        <dbReference type="ChEBI" id="CHEBI:16526"/>
        <dbReference type="ChEBI" id="CHEBI:17544"/>
        <dbReference type="EC" id="4.2.1.1"/>
    </reaction>
</comment>
<keyword evidence="5 8" id="KW-0862">Zinc</keyword>
<dbReference type="Proteomes" id="UP000682733">
    <property type="component" value="Unassembled WGS sequence"/>
</dbReference>
<dbReference type="Proteomes" id="UP000677228">
    <property type="component" value="Unassembled WGS sequence"/>
</dbReference>
<comment type="caution">
    <text evidence="11">The sequence shown here is derived from an EMBL/GenBank/DDBJ whole genome shotgun (WGS) entry which is preliminary data.</text>
</comment>
<evidence type="ECO:0000313" key="10">
    <source>
        <dbReference type="EMBL" id="CAF0787628.1"/>
    </source>
</evidence>
<dbReference type="OrthoDB" id="429145at2759"/>
<dbReference type="PROSITE" id="PS00162">
    <property type="entry name" value="ALPHA_CA_1"/>
    <property type="match status" value="1"/>
</dbReference>
<dbReference type="InterPro" id="IPR023561">
    <property type="entry name" value="Carbonic_anhydrase_a-class"/>
</dbReference>
<dbReference type="GO" id="GO:0004089">
    <property type="term" value="F:carbonate dehydratase activity"/>
    <property type="evidence" value="ECO:0007669"/>
    <property type="project" value="UniProtKB-UniRule"/>
</dbReference>
<dbReference type="CDD" id="cd00326">
    <property type="entry name" value="alpha_CA"/>
    <property type="match status" value="1"/>
</dbReference>
<dbReference type="PANTHER" id="PTHR18952">
    <property type="entry name" value="CARBONIC ANHYDRASE"/>
    <property type="match status" value="1"/>
</dbReference>
<evidence type="ECO:0000256" key="2">
    <source>
        <dbReference type="ARBA" id="ARBA00010718"/>
    </source>
</evidence>
<reference evidence="11" key="1">
    <citation type="submission" date="2021-02" db="EMBL/GenBank/DDBJ databases">
        <authorList>
            <person name="Nowell W R."/>
        </authorList>
    </citation>
    <scope>NUCLEOTIDE SEQUENCE</scope>
</reference>
<evidence type="ECO:0000256" key="1">
    <source>
        <dbReference type="ARBA" id="ARBA00002904"/>
    </source>
</evidence>
<evidence type="ECO:0000256" key="4">
    <source>
        <dbReference type="ARBA" id="ARBA00022723"/>
    </source>
</evidence>
<evidence type="ECO:0000256" key="3">
    <source>
        <dbReference type="ARBA" id="ARBA00012925"/>
    </source>
</evidence>
<dbReference type="Gene3D" id="3.10.200.10">
    <property type="entry name" value="Alpha carbonic anhydrase"/>
    <property type="match status" value="1"/>
</dbReference>
<dbReference type="SMART" id="SM01057">
    <property type="entry name" value="Carb_anhydrase"/>
    <property type="match status" value="1"/>
</dbReference>
<evidence type="ECO:0000256" key="7">
    <source>
        <dbReference type="ARBA" id="ARBA00048348"/>
    </source>
</evidence>
<evidence type="ECO:0000256" key="8">
    <source>
        <dbReference type="RuleBase" id="RU367011"/>
    </source>
</evidence>
<name>A0A815QX31_9BILA</name>
<evidence type="ECO:0000313" key="14">
    <source>
        <dbReference type="Proteomes" id="UP000663829"/>
    </source>
</evidence>
<gene>
    <name evidence="11" type="ORF">GPM918_LOCUS35392</name>
    <name evidence="10" type="ORF">OVA965_LOCUS3963</name>
    <name evidence="13" type="ORF">SRO942_LOCUS36111</name>
    <name evidence="12" type="ORF">TMI583_LOCUS3961</name>
</gene>
<evidence type="ECO:0000313" key="12">
    <source>
        <dbReference type="EMBL" id="CAF3569987.1"/>
    </source>
</evidence>
<sequence>MPCTGKCDDHWNYDHPSKWPKHFPAAGGLCQSPIDIKPHKTVAQSYSQFVFSPKYYTDGVLFTLTNNGHQVAVTLTESTGKQNHTDLSFTGGGLTGTFHFVNFHLHWGKNDRHGSEHEIDGKTFPAEAHFVHRNYETDQVAVFAFFFTIAGQSKNENTEWKKYTDVASQLIKINDTANCTFNLNHLMQTDSRQFFRYMGSLTTPPCTEGIIWTIFSSEIPIKEESLNLLRDNVMRKVYRPVQPINDRIVFRNYQT</sequence>
<dbReference type="Proteomes" id="UP000663829">
    <property type="component" value="Unassembled WGS sequence"/>
</dbReference>
<evidence type="ECO:0000313" key="11">
    <source>
        <dbReference type="EMBL" id="CAF1469070.1"/>
    </source>
</evidence>
<dbReference type="SUPFAM" id="SSF51069">
    <property type="entry name" value="Carbonic anhydrase"/>
    <property type="match status" value="1"/>
</dbReference>
<dbReference type="EMBL" id="CAJOBA010001003">
    <property type="protein sequence ID" value="CAF3569987.1"/>
    <property type="molecule type" value="Genomic_DNA"/>
</dbReference>
<feature type="domain" description="Alpha-carbonic anhydrase" evidence="9">
    <location>
        <begin position="9"/>
        <end position="253"/>
    </location>
</feature>
<dbReference type="EMBL" id="CAJOBC010085914">
    <property type="protein sequence ID" value="CAF4337399.1"/>
    <property type="molecule type" value="Genomic_DNA"/>
</dbReference>
<dbReference type="EC" id="4.2.1.1" evidence="3 8"/>
<dbReference type="GO" id="GO:0008270">
    <property type="term" value="F:zinc ion binding"/>
    <property type="evidence" value="ECO:0007669"/>
    <property type="project" value="UniProtKB-UniRule"/>
</dbReference>
<dbReference type="PANTHER" id="PTHR18952:SF265">
    <property type="entry name" value="CARBONIC ANHYDRASE"/>
    <property type="match status" value="1"/>
</dbReference>
<comment type="similarity">
    <text evidence="2 8">Belongs to the alpha-carbonic anhydrase family.</text>
</comment>
<evidence type="ECO:0000256" key="5">
    <source>
        <dbReference type="ARBA" id="ARBA00022833"/>
    </source>
</evidence>
<dbReference type="InterPro" id="IPR018338">
    <property type="entry name" value="Carbonic_anhydrase_a-class_CS"/>
</dbReference>
<comment type="cofactor">
    <cofactor evidence="8">
        <name>Zn(2+)</name>
        <dbReference type="ChEBI" id="CHEBI:29105"/>
    </cofactor>
</comment>
<comment type="function">
    <text evidence="1 8">Reversible hydration of carbon dioxide.</text>
</comment>
<evidence type="ECO:0000313" key="13">
    <source>
        <dbReference type="EMBL" id="CAF4337399.1"/>
    </source>
</evidence>
<keyword evidence="6 8" id="KW-0456">Lyase</keyword>
<protein>
    <recommendedName>
        <fullName evidence="3 8">Carbonic anhydrase</fullName>
        <ecNumber evidence="3 8">4.2.1.1</ecNumber>
    </recommendedName>
</protein>
<evidence type="ECO:0000256" key="6">
    <source>
        <dbReference type="ARBA" id="ARBA00023239"/>
    </source>
</evidence>
<dbReference type="InterPro" id="IPR036398">
    <property type="entry name" value="CA_dom_sf"/>
</dbReference>
<dbReference type="Proteomes" id="UP000681722">
    <property type="component" value="Unassembled WGS sequence"/>
</dbReference>
<dbReference type="EMBL" id="CAJNOQ010020444">
    <property type="protein sequence ID" value="CAF1469070.1"/>
    <property type="molecule type" value="Genomic_DNA"/>
</dbReference>
<dbReference type="GO" id="GO:0005886">
    <property type="term" value="C:plasma membrane"/>
    <property type="evidence" value="ECO:0007669"/>
    <property type="project" value="TreeGrafter"/>
</dbReference>
<dbReference type="InterPro" id="IPR001148">
    <property type="entry name" value="CA_dom"/>
</dbReference>
<keyword evidence="14" id="KW-1185">Reference proteome</keyword>
<dbReference type="EMBL" id="CAJNOK010001003">
    <property type="protein sequence ID" value="CAF0787628.1"/>
    <property type="molecule type" value="Genomic_DNA"/>
</dbReference>
<dbReference type="Pfam" id="PF00194">
    <property type="entry name" value="Carb_anhydrase"/>
    <property type="match status" value="1"/>
</dbReference>
<evidence type="ECO:0000259" key="9">
    <source>
        <dbReference type="PROSITE" id="PS51144"/>
    </source>
</evidence>
<proteinExistence type="inferred from homology"/>